<keyword evidence="1" id="KW-0802">TPR repeat</keyword>
<dbReference type="Pfam" id="PF05076">
    <property type="entry name" value="SUFU"/>
    <property type="match status" value="1"/>
</dbReference>
<name>C3X8N4_OXAFO</name>
<dbReference type="SUPFAM" id="SSF48452">
    <property type="entry name" value="TPR-like"/>
    <property type="match status" value="2"/>
</dbReference>
<dbReference type="eggNOG" id="COG0457">
    <property type="taxonomic scope" value="Bacteria"/>
</dbReference>
<dbReference type="InterPro" id="IPR011990">
    <property type="entry name" value="TPR-like_helical_dom_sf"/>
</dbReference>
<dbReference type="HOGENOM" id="CLU_025724_0_0_4"/>
<dbReference type="AlphaFoldDB" id="C3X8N4"/>
<dbReference type="EMBL" id="GG658170">
    <property type="protein sequence ID" value="EEO29560.1"/>
    <property type="molecule type" value="Genomic_DNA"/>
</dbReference>
<feature type="repeat" description="TPR" evidence="1">
    <location>
        <begin position="278"/>
        <end position="311"/>
    </location>
</feature>
<evidence type="ECO:0000259" key="2">
    <source>
        <dbReference type="Pfam" id="PF05076"/>
    </source>
</evidence>
<dbReference type="InterPro" id="IPR020941">
    <property type="entry name" value="SUFU-like_domain"/>
</dbReference>
<dbReference type="Proteomes" id="UP000005089">
    <property type="component" value="Unassembled WGS sequence"/>
</dbReference>
<dbReference type="InterPro" id="IPR018689">
    <property type="entry name" value="Imm33_dom"/>
</dbReference>
<dbReference type="PROSITE" id="PS50005">
    <property type="entry name" value="TPR"/>
    <property type="match status" value="1"/>
</dbReference>
<sequence>MNHIRSQDFESDREKRAVLNDGLRQTLMQLDHDNRMNGIISLLADLDGAREDFETALWAAYAFNNLDTYESYLEAEKWLKGVEREGIHSGIWHYRYSVALAYQGKYDEALKISEKGTRVEPDYPWGWLQLARMQYHAGQKNDARYSIEIGLKLIPGDYEFLTLKDAIDNGQDSESVLGHYLSSADDTTAERSRRIARLAHEKKQYETRQARKALIGRLNRYHAEKKFDKIVEEIQNIRPAERGYELTLLLARANNNLGEHEKAIVQLNTITHQGENDPGWHFQMGAARYYLGKKTLAKGSFERVLELDPDDGDAWQYLIWSCKATGDTSPLLETNATVPGIGNATTSGQLPELYSEEELTAVENYIVQTFGEYDFVFHEVFSPDVHVDIAIINPTRARPFHTLVTIGMGAHRMNVPSHLADKKLERAEMMICLPSSWDIANDDEKWYWPMRWLKVMARLPITNDTWLGWGHTVPHEKPFANNTELSSIMLINPGLFFMDREQTPCRLPNGDEVRFYQMVPLFEDELNYKQTHDADKLIALLDEDAIIVDVNRHSVCTSSDRKNWKIKRENIKHVLKDWKGPEGCLATDRIMVDGSRIGYMYREEPDPDMPDSGWRFTAGDESSDYMMDPDKAGIYSLNTVCNYDPDIIPLLDAPYGTAYYRDETGHFHQTDMEDGEDDEPFQ</sequence>
<dbReference type="Gene3D" id="1.25.40.10">
    <property type="entry name" value="Tetratricopeptide repeat domain"/>
    <property type="match status" value="1"/>
</dbReference>
<dbReference type="PANTHER" id="PTHR38743:SF2">
    <property type="entry name" value="DUF2185 DOMAIN-CONTAINING PROTEIN"/>
    <property type="match status" value="1"/>
</dbReference>
<evidence type="ECO:0000256" key="1">
    <source>
        <dbReference type="PROSITE-ProRule" id="PRU00339"/>
    </source>
</evidence>
<dbReference type="GeneID" id="77135504"/>
<organism evidence="4 5">
    <name type="scientific">Oxalobacter formigenes OXCC13</name>
    <dbReference type="NCBI Taxonomy" id="556269"/>
    <lineage>
        <taxon>Bacteria</taxon>
        <taxon>Pseudomonadati</taxon>
        <taxon>Pseudomonadota</taxon>
        <taxon>Betaproteobacteria</taxon>
        <taxon>Burkholderiales</taxon>
        <taxon>Oxalobacteraceae</taxon>
        <taxon>Oxalobacter</taxon>
    </lineage>
</organism>
<feature type="domain" description="Immunity protein Imm33" evidence="3">
    <location>
        <begin position="584"/>
        <end position="669"/>
    </location>
</feature>
<dbReference type="eggNOG" id="COG4783">
    <property type="taxonomic scope" value="Bacteria"/>
</dbReference>
<evidence type="ECO:0000313" key="5">
    <source>
        <dbReference type="Proteomes" id="UP000005089"/>
    </source>
</evidence>
<dbReference type="Pfam" id="PF09951">
    <property type="entry name" value="Imm33"/>
    <property type="match status" value="1"/>
</dbReference>
<protein>
    <submittedName>
        <fullName evidence="4">Tetratricopeptide repeat protein</fullName>
    </submittedName>
</protein>
<keyword evidence="5" id="KW-1185">Reference proteome</keyword>
<evidence type="ECO:0000259" key="3">
    <source>
        <dbReference type="Pfam" id="PF09951"/>
    </source>
</evidence>
<accession>C3X8N4</accession>
<dbReference type="OrthoDB" id="4827574at2"/>
<dbReference type="SUPFAM" id="SSF103359">
    <property type="entry name" value="Suppressor of Fused, N-terminal domain"/>
    <property type="match status" value="1"/>
</dbReference>
<dbReference type="RefSeq" id="WP_005880119.1">
    <property type="nucleotide sequence ID" value="NZ_CP019430.1"/>
</dbReference>
<gene>
    <name evidence="4" type="ORF">OFBG_00588</name>
</gene>
<dbReference type="PANTHER" id="PTHR38743">
    <property type="entry name" value="SIMILAR TO GLYOXYLASE I FAMILY PROTEIN"/>
    <property type="match status" value="1"/>
</dbReference>
<evidence type="ECO:0000313" key="4">
    <source>
        <dbReference type="EMBL" id="EEO29560.1"/>
    </source>
</evidence>
<dbReference type="InterPro" id="IPR019734">
    <property type="entry name" value="TPR_rpt"/>
</dbReference>
<reference evidence="4 5" key="1">
    <citation type="submission" date="2009-02" db="EMBL/GenBank/DDBJ databases">
        <title>The Genome Sequence of Oxalobacter formigenes OXCC13.</title>
        <authorList>
            <consortium name="The Broad Institute Genome Sequencing Platform"/>
            <person name="Ward D."/>
            <person name="Young S.K."/>
            <person name="Kodira C.D."/>
            <person name="Zeng Q."/>
            <person name="Koehrsen M."/>
            <person name="Alvarado L."/>
            <person name="Berlin A."/>
            <person name="Borenstein D."/>
            <person name="Chen Z."/>
            <person name="Engels R."/>
            <person name="Freedman E."/>
            <person name="Gellesch M."/>
            <person name="Goldberg J."/>
            <person name="Griggs A."/>
            <person name="Gujja S."/>
            <person name="Heiman D."/>
            <person name="Hepburn T."/>
            <person name="Howarth C."/>
            <person name="Jen D."/>
            <person name="Larson L."/>
            <person name="Lewis B."/>
            <person name="Mehta T."/>
            <person name="Park D."/>
            <person name="Pearson M."/>
            <person name="Roberts A."/>
            <person name="Saif S."/>
            <person name="Shea T."/>
            <person name="Shenoy N."/>
            <person name="Sisk P."/>
            <person name="Stolte C."/>
            <person name="Sykes S."/>
            <person name="Walk T."/>
            <person name="White J."/>
            <person name="Yandava C."/>
            <person name="Allison M.J."/>
            <person name="Lander E."/>
            <person name="Nusbaum C."/>
            <person name="Galagan J."/>
            <person name="Birren B."/>
        </authorList>
    </citation>
    <scope>NUCLEOTIDE SEQUENCE [LARGE SCALE GENOMIC DNA]</scope>
    <source>
        <strain evidence="4 5">OXCC13</strain>
    </source>
</reference>
<proteinExistence type="predicted"/>
<feature type="domain" description="Suppressor of fused-like" evidence="2">
    <location>
        <begin position="385"/>
        <end position="552"/>
    </location>
</feature>
<dbReference type="SMART" id="SM00028">
    <property type="entry name" value="TPR"/>
    <property type="match status" value="4"/>
</dbReference>
<dbReference type="InterPro" id="IPR037181">
    <property type="entry name" value="SUFU_N"/>
</dbReference>
<dbReference type="eggNOG" id="COG4859">
    <property type="taxonomic scope" value="Bacteria"/>
</dbReference>